<organism evidence="1">
    <name type="scientific">marine sediment metagenome</name>
    <dbReference type="NCBI Taxonomy" id="412755"/>
    <lineage>
        <taxon>unclassified sequences</taxon>
        <taxon>metagenomes</taxon>
        <taxon>ecological metagenomes</taxon>
    </lineage>
</organism>
<sequence>MPFALQKRGDVWKVVNTDTGQVKGTHESKIKGQRQLNLLRGIKHGFKPTGRPARK</sequence>
<evidence type="ECO:0000313" key="1">
    <source>
        <dbReference type="EMBL" id="KKN82245.1"/>
    </source>
</evidence>
<dbReference type="AlphaFoldDB" id="A0A0F9TM55"/>
<comment type="caution">
    <text evidence="1">The sequence shown here is derived from an EMBL/GenBank/DDBJ whole genome shotgun (WGS) entry which is preliminary data.</text>
</comment>
<protein>
    <submittedName>
        <fullName evidence="1">Uncharacterized protein</fullName>
    </submittedName>
</protein>
<name>A0A0F9TM55_9ZZZZ</name>
<accession>A0A0F9TM55</accession>
<proteinExistence type="predicted"/>
<reference evidence="1" key="1">
    <citation type="journal article" date="2015" name="Nature">
        <title>Complex archaea that bridge the gap between prokaryotes and eukaryotes.</title>
        <authorList>
            <person name="Spang A."/>
            <person name="Saw J.H."/>
            <person name="Jorgensen S.L."/>
            <person name="Zaremba-Niedzwiedzka K."/>
            <person name="Martijn J."/>
            <person name="Lind A.E."/>
            <person name="van Eijk R."/>
            <person name="Schleper C."/>
            <person name="Guy L."/>
            <person name="Ettema T.J."/>
        </authorList>
    </citation>
    <scope>NUCLEOTIDE SEQUENCE</scope>
</reference>
<gene>
    <name evidence="1" type="ORF">LCGC14_0310580</name>
</gene>
<dbReference type="EMBL" id="LAZR01000203">
    <property type="protein sequence ID" value="KKN82245.1"/>
    <property type="molecule type" value="Genomic_DNA"/>
</dbReference>